<feature type="transmembrane region" description="Helical" evidence="2">
    <location>
        <begin position="129"/>
        <end position="154"/>
    </location>
</feature>
<dbReference type="OrthoDB" id="9793283at2"/>
<dbReference type="GO" id="GO:0022857">
    <property type="term" value="F:transmembrane transporter activity"/>
    <property type="evidence" value="ECO:0007669"/>
    <property type="project" value="InterPro"/>
</dbReference>
<dbReference type="InterPro" id="IPR011701">
    <property type="entry name" value="MFS"/>
</dbReference>
<dbReference type="EMBL" id="VFPA01000004">
    <property type="protein sequence ID" value="TQM06088.1"/>
    <property type="molecule type" value="Genomic_DNA"/>
</dbReference>
<dbReference type="SUPFAM" id="SSF103473">
    <property type="entry name" value="MFS general substrate transporter"/>
    <property type="match status" value="1"/>
</dbReference>
<dbReference type="Gene3D" id="1.20.1250.20">
    <property type="entry name" value="MFS general substrate transporter like domains"/>
    <property type="match status" value="1"/>
</dbReference>
<name>A0A543D9X8_9PSEU</name>
<feature type="transmembrane region" description="Helical" evidence="2">
    <location>
        <begin position="201"/>
        <end position="220"/>
    </location>
</feature>
<dbReference type="AlphaFoldDB" id="A0A543D9X8"/>
<organism evidence="3 4">
    <name type="scientific">Pseudonocardia kunmingensis</name>
    <dbReference type="NCBI Taxonomy" id="630975"/>
    <lineage>
        <taxon>Bacteria</taxon>
        <taxon>Bacillati</taxon>
        <taxon>Actinomycetota</taxon>
        <taxon>Actinomycetes</taxon>
        <taxon>Pseudonocardiales</taxon>
        <taxon>Pseudonocardiaceae</taxon>
        <taxon>Pseudonocardia</taxon>
    </lineage>
</organism>
<dbReference type="RefSeq" id="WP_142059715.1">
    <property type="nucleotide sequence ID" value="NZ_VFPA01000004.1"/>
</dbReference>
<comment type="caution">
    <text evidence="3">The sequence shown here is derived from an EMBL/GenBank/DDBJ whole genome shotgun (WGS) entry which is preliminary data.</text>
</comment>
<gene>
    <name evidence="3" type="ORF">FB558_6329</name>
</gene>
<dbReference type="Proteomes" id="UP000315677">
    <property type="component" value="Unassembled WGS sequence"/>
</dbReference>
<feature type="region of interest" description="Disordered" evidence="1">
    <location>
        <begin position="311"/>
        <end position="355"/>
    </location>
</feature>
<dbReference type="Pfam" id="PF07690">
    <property type="entry name" value="MFS_1"/>
    <property type="match status" value="1"/>
</dbReference>
<evidence type="ECO:0000256" key="1">
    <source>
        <dbReference type="SAM" id="MobiDB-lite"/>
    </source>
</evidence>
<evidence type="ECO:0000256" key="2">
    <source>
        <dbReference type="SAM" id="Phobius"/>
    </source>
</evidence>
<reference evidence="3 4" key="1">
    <citation type="submission" date="2019-06" db="EMBL/GenBank/DDBJ databases">
        <title>Sequencing the genomes of 1000 actinobacteria strains.</title>
        <authorList>
            <person name="Klenk H.-P."/>
        </authorList>
    </citation>
    <scope>NUCLEOTIDE SEQUENCE [LARGE SCALE GENOMIC DNA]</scope>
    <source>
        <strain evidence="3 4">DSM 45301</strain>
    </source>
</reference>
<keyword evidence="2" id="KW-0472">Membrane</keyword>
<keyword evidence="2" id="KW-0812">Transmembrane</keyword>
<sequence>MVGQLALSGFLDPGVTLALMIVTRSVLFGAGVGAVPVAALTYVSTSTSGEADRTRAVGQLGAVQGVAIALGPALGGLLGFAGLLGPIWLAPAVVALVLALVVVALPRPAAAAHRPAPPRATLKPWDPRIWPFLLAGFLLFLSLGVVLIVLGFLFQDRLGLDAAGTVRLAGASSFTTGLVLIAVQGGVVPRLGWPALRLLRTGIPIAGLGLLALVVAPGFWTMTRSSMVMGLGLALAIPAYTAAPTLRVRDDEQGGAAGLINATNGATFVVRPLAGTALYQLDPRLPMLAGAASCLLAWAFVTVHPGVRRSVPTAPGPRESSACRSPAASTRWARRSVSHPSGLGADTAAVAPPRA</sequence>
<accession>A0A543D9X8</accession>
<feature type="transmembrane region" description="Helical" evidence="2">
    <location>
        <begin position="17"/>
        <end position="44"/>
    </location>
</feature>
<evidence type="ECO:0000313" key="3">
    <source>
        <dbReference type="EMBL" id="TQM06088.1"/>
    </source>
</evidence>
<feature type="transmembrane region" description="Helical" evidence="2">
    <location>
        <begin position="87"/>
        <end position="108"/>
    </location>
</feature>
<dbReference type="PANTHER" id="PTHR23546">
    <property type="entry name" value="TRANSPORT PROTEIN"/>
    <property type="match status" value="1"/>
</dbReference>
<protein>
    <submittedName>
        <fullName evidence="3">Putative MFS family arabinose efflux permease</fullName>
    </submittedName>
</protein>
<keyword evidence="2" id="KW-1133">Transmembrane helix</keyword>
<evidence type="ECO:0000313" key="4">
    <source>
        <dbReference type="Proteomes" id="UP000315677"/>
    </source>
</evidence>
<feature type="transmembrane region" description="Helical" evidence="2">
    <location>
        <begin position="166"/>
        <end position="189"/>
    </location>
</feature>
<feature type="transmembrane region" description="Helical" evidence="2">
    <location>
        <begin position="56"/>
        <end position="81"/>
    </location>
</feature>
<dbReference type="InterPro" id="IPR036259">
    <property type="entry name" value="MFS_trans_sf"/>
</dbReference>
<dbReference type="PANTHER" id="PTHR23546:SF1">
    <property type="entry name" value="MEMBRANE PROTEIN"/>
    <property type="match status" value="1"/>
</dbReference>
<keyword evidence="4" id="KW-1185">Reference proteome</keyword>
<proteinExistence type="predicted"/>